<proteinExistence type="predicted"/>
<sequence>MLEKGWNPRVPADTLSKDFIEIHPTDSRCKIMLDEMKHHEKQSINDTFEYEKQKWDKSHKVPDLKLGHLFLASALKFNNIKGPKKLKYSYVEYLVIFALHVTNGVQVKLSDELENEHPTLPVSFIQSYQPFDKQFFPLTNPAPLTLPQVEQNEDKKMKKFVKERRLMGKNQREYVVRYRNLVHEDEWLEELEIPDLDEIFRRFVH</sequence>
<accession>A0A9Q3F2D7</accession>
<evidence type="ECO:0000313" key="1">
    <source>
        <dbReference type="EMBL" id="MBW0528677.1"/>
    </source>
</evidence>
<gene>
    <name evidence="1" type="ORF">O181_068392</name>
</gene>
<evidence type="ECO:0000313" key="2">
    <source>
        <dbReference type="Proteomes" id="UP000765509"/>
    </source>
</evidence>
<dbReference type="OrthoDB" id="117147at2759"/>
<comment type="caution">
    <text evidence="1">The sequence shown here is derived from an EMBL/GenBank/DDBJ whole genome shotgun (WGS) entry which is preliminary data.</text>
</comment>
<dbReference type="EMBL" id="AVOT02034558">
    <property type="protein sequence ID" value="MBW0528677.1"/>
    <property type="molecule type" value="Genomic_DNA"/>
</dbReference>
<dbReference type="Proteomes" id="UP000765509">
    <property type="component" value="Unassembled WGS sequence"/>
</dbReference>
<keyword evidence="2" id="KW-1185">Reference proteome</keyword>
<organism evidence="1 2">
    <name type="scientific">Austropuccinia psidii MF-1</name>
    <dbReference type="NCBI Taxonomy" id="1389203"/>
    <lineage>
        <taxon>Eukaryota</taxon>
        <taxon>Fungi</taxon>
        <taxon>Dikarya</taxon>
        <taxon>Basidiomycota</taxon>
        <taxon>Pucciniomycotina</taxon>
        <taxon>Pucciniomycetes</taxon>
        <taxon>Pucciniales</taxon>
        <taxon>Sphaerophragmiaceae</taxon>
        <taxon>Austropuccinia</taxon>
    </lineage>
</organism>
<protein>
    <submittedName>
        <fullName evidence="1">Uncharacterized protein</fullName>
    </submittedName>
</protein>
<name>A0A9Q3F2D7_9BASI</name>
<dbReference type="AlphaFoldDB" id="A0A9Q3F2D7"/>
<reference evidence="1" key="1">
    <citation type="submission" date="2021-03" db="EMBL/GenBank/DDBJ databases">
        <title>Draft genome sequence of rust myrtle Austropuccinia psidii MF-1, a brazilian biotype.</title>
        <authorList>
            <person name="Quecine M.C."/>
            <person name="Pachon D.M.R."/>
            <person name="Bonatelli M.L."/>
            <person name="Correr F.H."/>
            <person name="Franceschini L.M."/>
            <person name="Leite T.F."/>
            <person name="Margarido G.R.A."/>
            <person name="Almeida C.A."/>
            <person name="Ferrarezi J.A."/>
            <person name="Labate C.A."/>
        </authorList>
    </citation>
    <scope>NUCLEOTIDE SEQUENCE</scope>
    <source>
        <strain evidence="1">MF-1</strain>
    </source>
</reference>